<accession>A0A0G1JAA6</accession>
<evidence type="ECO:0000313" key="1">
    <source>
        <dbReference type="EMBL" id="KKT40942.1"/>
    </source>
</evidence>
<evidence type="ECO:0000313" key="2">
    <source>
        <dbReference type="Proteomes" id="UP000034736"/>
    </source>
</evidence>
<organism evidence="1 2">
    <name type="scientific">Candidatus Giovannonibacteria bacterium GW2011_GWA2_44_13b</name>
    <dbReference type="NCBI Taxonomy" id="1618647"/>
    <lineage>
        <taxon>Bacteria</taxon>
        <taxon>Candidatus Giovannoniibacteriota</taxon>
    </lineage>
</organism>
<dbReference type="STRING" id="1618647.UW30_C0015G0013"/>
<gene>
    <name evidence="1" type="ORF">UW30_C0015G0013</name>
</gene>
<name>A0A0G1JAA6_9BACT</name>
<reference evidence="1 2" key="1">
    <citation type="journal article" date="2015" name="Nature">
        <title>rRNA introns, odd ribosomes, and small enigmatic genomes across a large radiation of phyla.</title>
        <authorList>
            <person name="Brown C.T."/>
            <person name="Hug L.A."/>
            <person name="Thomas B.C."/>
            <person name="Sharon I."/>
            <person name="Castelle C.J."/>
            <person name="Singh A."/>
            <person name="Wilkins M.J."/>
            <person name="Williams K.H."/>
            <person name="Banfield J.F."/>
        </authorList>
    </citation>
    <scope>NUCLEOTIDE SEQUENCE [LARGE SCALE GENOMIC DNA]</scope>
</reference>
<dbReference type="EMBL" id="LCHU01000015">
    <property type="protein sequence ID" value="KKT40942.1"/>
    <property type="molecule type" value="Genomic_DNA"/>
</dbReference>
<protein>
    <submittedName>
        <fullName evidence="1">Uncharacterized protein</fullName>
    </submittedName>
</protein>
<dbReference type="Proteomes" id="UP000034736">
    <property type="component" value="Unassembled WGS sequence"/>
</dbReference>
<comment type="caution">
    <text evidence="1">The sequence shown here is derived from an EMBL/GenBank/DDBJ whole genome shotgun (WGS) entry which is preliminary data.</text>
</comment>
<sequence>MNDEDKIIDQIISDPALKEQLKKLVIERVNVMPDTLRISVGSDDFDKESLLNHVREEDEVGTQIMEMELDFLRGLASGAVYANE</sequence>
<dbReference type="AlphaFoldDB" id="A0A0G1JAA6"/>
<proteinExistence type="predicted"/>